<evidence type="ECO:0000313" key="16">
    <source>
        <dbReference type="EMBL" id="MFD0987039.1"/>
    </source>
</evidence>
<dbReference type="Gene3D" id="1.10.287.130">
    <property type="match status" value="1"/>
</dbReference>
<dbReference type="InterPro" id="IPR036890">
    <property type="entry name" value="HATPase_C_sf"/>
</dbReference>
<comment type="caution">
    <text evidence="16">The sequence shown here is derived from an EMBL/GenBank/DDBJ whole genome shotgun (WGS) entry which is preliminary data.</text>
</comment>
<dbReference type="SMART" id="SM00073">
    <property type="entry name" value="HPT"/>
    <property type="match status" value="1"/>
</dbReference>
<dbReference type="InterPro" id="IPR003661">
    <property type="entry name" value="HisK_dim/P_dom"/>
</dbReference>
<dbReference type="Pfam" id="PF01627">
    <property type="entry name" value="Hpt"/>
    <property type="match status" value="1"/>
</dbReference>
<dbReference type="CDD" id="cd16922">
    <property type="entry name" value="HATPase_EvgS-ArcB-TorS-like"/>
    <property type="match status" value="1"/>
</dbReference>
<dbReference type="GO" id="GO:0005524">
    <property type="term" value="F:ATP binding"/>
    <property type="evidence" value="ECO:0007669"/>
    <property type="project" value="UniProtKB-KW"/>
</dbReference>
<dbReference type="PRINTS" id="PR00344">
    <property type="entry name" value="BCTRLSENSOR"/>
</dbReference>
<dbReference type="InterPro" id="IPR036097">
    <property type="entry name" value="HisK_dim/P_sf"/>
</dbReference>
<evidence type="ECO:0000256" key="5">
    <source>
        <dbReference type="ARBA" id="ARBA00022553"/>
    </source>
</evidence>
<keyword evidence="16" id="KW-0547">Nucleotide-binding</keyword>
<evidence type="ECO:0000256" key="2">
    <source>
        <dbReference type="ARBA" id="ARBA00004651"/>
    </source>
</evidence>
<keyword evidence="6 12" id="KW-0812">Transmembrane</keyword>
<dbReference type="SMART" id="SM00448">
    <property type="entry name" value="REC"/>
    <property type="match status" value="1"/>
</dbReference>
<keyword evidence="16" id="KW-0067">ATP-binding</keyword>
<evidence type="ECO:0000256" key="7">
    <source>
        <dbReference type="ARBA" id="ARBA00022989"/>
    </source>
</evidence>
<evidence type="ECO:0000256" key="10">
    <source>
        <dbReference type="PROSITE-ProRule" id="PRU00110"/>
    </source>
</evidence>
<dbReference type="Pfam" id="PF02518">
    <property type="entry name" value="HATPase_c"/>
    <property type="match status" value="1"/>
</dbReference>
<dbReference type="Pfam" id="PF00512">
    <property type="entry name" value="HisKA"/>
    <property type="match status" value="1"/>
</dbReference>
<dbReference type="SUPFAM" id="SSF47384">
    <property type="entry name" value="Homodimeric domain of signal transducing histidine kinase"/>
    <property type="match status" value="1"/>
</dbReference>
<dbReference type="PANTHER" id="PTHR45339:SF3">
    <property type="entry name" value="HISTIDINE KINASE"/>
    <property type="match status" value="1"/>
</dbReference>
<keyword evidence="7 12" id="KW-1133">Transmembrane helix</keyword>
<dbReference type="CDD" id="cd17546">
    <property type="entry name" value="REC_hyHK_CKI1_RcsC-like"/>
    <property type="match status" value="1"/>
</dbReference>
<comment type="catalytic activity">
    <reaction evidence="1">
        <text>ATP + protein L-histidine = ADP + protein N-phospho-L-histidine.</text>
        <dbReference type="EC" id="2.7.13.3"/>
    </reaction>
</comment>
<name>A0ABW3J9V0_9HYPH</name>
<feature type="transmembrane region" description="Helical" evidence="12">
    <location>
        <begin position="47"/>
        <end position="67"/>
    </location>
</feature>
<dbReference type="Proteomes" id="UP001597102">
    <property type="component" value="Unassembled WGS sequence"/>
</dbReference>
<accession>A0ABW3J9V0</accession>
<evidence type="ECO:0000256" key="3">
    <source>
        <dbReference type="ARBA" id="ARBA00012438"/>
    </source>
</evidence>
<dbReference type="PROSITE" id="PS50109">
    <property type="entry name" value="HIS_KIN"/>
    <property type="match status" value="1"/>
</dbReference>
<comment type="subcellular location">
    <subcellularLocation>
        <location evidence="2">Cell membrane</location>
        <topology evidence="2">Multi-pass membrane protein</topology>
    </subcellularLocation>
</comment>
<protein>
    <recommendedName>
        <fullName evidence="3">histidine kinase</fullName>
        <ecNumber evidence="3">2.7.13.3</ecNumber>
    </recommendedName>
</protein>
<dbReference type="CDD" id="cd00082">
    <property type="entry name" value="HisKA"/>
    <property type="match status" value="1"/>
</dbReference>
<dbReference type="SUPFAM" id="SSF47226">
    <property type="entry name" value="Histidine-containing phosphotransfer domain, HPT domain"/>
    <property type="match status" value="1"/>
</dbReference>
<feature type="transmembrane region" description="Helical" evidence="12">
    <location>
        <begin position="131"/>
        <end position="154"/>
    </location>
</feature>
<dbReference type="EC" id="2.7.13.3" evidence="3"/>
<dbReference type="Gene3D" id="3.30.565.10">
    <property type="entry name" value="Histidine kinase-like ATPase, C-terminal domain"/>
    <property type="match status" value="1"/>
</dbReference>
<dbReference type="SUPFAM" id="SSF55874">
    <property type="entry name" value="ATPase domain of HSP90 chaperone/DNA topoisomerase II/histidine kinase"/>
    <property type="match status" value="1"/>
</dbReference>
<feature type="transmembrane region" description="Helical" evidence="12">
    <location>
        <begin position="200"/>
        <end position="220"/>
    </location>
</feature>
<gene>
    <name evidence="16" type="ORF">ACFQ2F_07990</name>
</gene>
<sequence>MNAVTTLTAPPQAATPMGWWRYALVFAAIFGACLLGVSLTLTEGRVASVWVANGLLAAILLRSCAAGRPFSERAGIAGVGFLGNTAANVALGDPWLITFGLPVCNLIEVMLCTFPLLALREPLDFSRPRVLSAFSIVSLTLAPAVSGVLAAGWLSLVDGADFREIFWIWYPTDALGLLIVTPIVMTVHRADFEALLAPRMLLKLGIVLAVMMAALALVFWQKSFPFLFFAFPALLFAVFQLGFLGAAIGILLTAVAAYIATNSGFGPLLLAHGDMRTTLVILQIFVATTALESLVVAAILDQRKKLQERFLEALRFAEESALSLAKAQQEAETALVAAKKASEAKTDFLASMSHEIRTPLNSIIGFTGLVLDGETISNEARRRLLLSQNAAHSLVTIVNDILDFSKIEAGKIDISPRAFPVASLADHMISIVHGSAEGKDLDLSLEISDDVPSWLFGDDKRIGQVLLNLLNNAVKFTDEGSVSLRIVDEGQTAFGEKIGFYIKDTGIGIPEDKRDLLFRRFSQVDNTVQRRFGGTGLGLAICKRLVDLMGGEIGVESEAGEGSTFWFRLVLPKAEATAQPTLPERRVKLRPLDILLVEDLPMNQEIAAAYLEKEGHRVDLADDGADAVEAVQNKRYDLVLMDIQMPGMDGITATEKIRELGGAFATLPIIAMTANVLSEQVARFKAAGMNDHVGKPFAKPDLLRTIEKWGPKRPQPQEETMEPANTDEAGNFDEQTFTELGALLGKERLEKHISTFEAMLADLYVNGEDHDSLAKAAHKLKSVAGMLGFMRVSGLASDLEQACESPEAVDPALARLKEAGDEASERLQRMRAA</sequence>
<dbReference type="Pfam" id="PF05231">
    <property type="entry name" value="MASE1"/>
    <property type="match status" value="1"/>
</dbReference>
<evidence type="ECO:0000256" key="8">
    <source>
        <dbReference type="ARBA" id="ARBA00023012"/>
    </source>
</evidence>
<dbReference type="SMART" id="SM00388">
    <property type="entry name" value="HisKA"/>
    <property type="match status" value="1"/>
</dbReference>
<dbReference type="SMART" id="SM00387">
    <property type="entry name" value="HATPase_c"/>
    <property type="match status" value="1"/>
</dbReference>
<dbReference type="PROSITE" id="PS50894">
    <property type="entry name" value="HPT"/>
    <property type="match status" value="1"/>
</dbReference>
<evidence type="ECO:0000259" key="13">
    <source>
        <dbReference type="PROSITE" id="PS50109"/>
    </source>
</evidence>
<dbReference type="InterPro" id="IPR004358">
    <property type="entry name" value="Sig_transdc_His_kin-like_C"/>
</dbReference>
<dbReference type="InterPro" id="IPR007895">
    <property type="entry name" value="MASE1"/>
</dbReference>
<dbReference type="PROSITE" id="PS50110">
    <property type="entry name" value="RESPONSE_REGULATORY"/>
    <property type="match status" value="1"/>
</dbReference>
<feature type="transmembrane region" description="Helical" evidence="12">
    <location>
        <begin position="279"/>
        <end position="300"/>
    </location>
</feature>
<proteinExistence type="predicted"/>
<dbReference type="EMBL" id="JBHTJO010000001">
    <property type="protein sequence ID" value="MFD0987039.1"/>
    <property type="molecule type" value="Genomic_DNA"/>
</dbReference>
<evidence type="ECO:0000313" key="17">
    <source>
        <dbReference type="Proteomes" id="UP001597102"/>
    </source>
</evidence>
<dbReference type="InterPro" id="IPR036641">
    <property type="entry name" value="HPT_dom_sf"/>
</dbReference>
<dbReference type="InterPro" id="IPR008207">
    <property type="entry name" value="Sig_transdc_His_kin_Hpt_dom"/>
</dbReference>
<evidence type="ECO:0000256" key="6">
    <source>
        <dbReference type="ARBA" id="ARBA00022692"/>
    </source>
</evidence>
<evidence type="ECO:0000256" key="1">
    <source>
        <dbReference type="ARBA" id="ARBA00000085"/>
    </source>
</evidence>
<keyword evidence="17" id="KW-1185">Reference proteome</keyword>
<feature type="transmembrane region" description="Helical" evidence="12">
    <location>
        <begin position="226"/>
        <end position="259"/>
    </location>
</feature>
<evidence type="ECO:0000256" key="9">
    <source>
        <dbReference type="ARBA" id="ARBA00023136"/>
    </source>
</evidence>
<feature type="modified residue" description="4-aspartylphosphate" evidence="11">
    <location>
        <position position="642"/>
    </location>
</feature>
<dbReference type="InterPro" id="IPR005467">
    <property type="entry name" value="His_kinase_dom"/>
</dbReference>
<dbReference type="Pfam" id="PF00072">
    <property type="entry name" value="Response_reg"/>
    <property type="match status" value="1"/>
</dbReference>
<feature type="domain" description="Histidine kinase" evidence="13">
    <location>
        <begin position="351"/>
        <end position="573"/>
    </location>
</feature>
<keyword evidence="9 12" id="KW-0472">Membrane</keyword>
<dbReference type="PANTHER" id="PTHR45339">
    <property type="entry name" value="HYBRID SIGNAL TRANSDUCTION HISTIDINE KINASE J"/>
    <property type="match status" value="1"/>
</dbReference>
<feature type="transmembrane region" description="Helical" evidence="12">
    <location>
        <begin position="22"/>
        <end position="41"/>
    </location>
</feature>
<evidence type="ECO:0000256" key="11">
    <source>
        <dbReference type="PROSITE-ProRule" id="PRU00169"/>
    </source>
</evidence>
<organism evidence="16 17">
    <name type="scientific">Methyloligella solikamskensis</name>
    <dbReference type="NCBI Taxonomy" id="1177756"/>
    <lineage>
        <taxon>Bacteria</taxon>
        <taxon>Pseudomonadati</taxon>
        <taxon>Pseudomonadota</taxon>
        <taxon>Alphaproteobacteria</taxon>
        <taxon>Hyphomicrobiales</taxon>
        <taxon>Hyphomicrobiaceae</taxon>
        <taxon>Methyloligella</taxon>
    </lineage>
</organism>
<dbReference type="SUPFAM" id="SSF52172">
    <property type="entry name" value="CheY-like"/>
    <property type="match status" value="1"/>
</dbReference>
<evidence type="ECO:0000259" key="15">
    <source>
        <dbReference type="PROSITE" id="PS50894"/>
    </source>
</evidence>
<evidence type="ECO:0000256" key="4">
    <source>
        <dbReference type="ARBA" id="ARBA00022475"/>
    </source>
</evidence>
<keyword evidence="8" id="KW-0902">Two-component regulatory system</keyword>
<feature type="domain" description="HPt" evidence="15">
    <location>
        <begin position="734"/>
        <end position="833"/>
    </location>
</feature>
<dbReference type="InterPro" id="IPR003594">
    <property type="entry name" value="HATPase_dom"/>
</dbReference>
<dbReference type="CDD" id="cd00088">
    <property type="entry name" value="HPT"/>
    <property type="match status" value="1"/>
</dbReference>
<keyword evidence="5 11" id="KW-0597">Phosphoprotein</keyword>
<dbReference type="InterPro" id="IPR001789">
    <property type="entry name" value="Sig_transdc_resp-reg_receiver"/>
</dbReference>
<dbReference type="Gene3D" id="1.20.120.160">
    <property type="entry name" value="HPT domain"/>
    <property type="match status" value="1"/>
</dbReference>
<feature type="domain" description="Response regulatory" evidence="14">
    <location>
        <begin position="593"/>
        <end position="710"/>
    </location>
</feature>
<evidence type="ECO:0000256" key="12">
    <source>
        <dbReference type="SAM" id="Phobius"/>
    </source>
</evidence>
<reference evidence="17" key="1">
    <citation type="journal article" date="2019" name="Int. J. Syst. Evol. Microbiol.">
        <title>The Global Catalogue of Microorganisms (GCM) 10K type strain sequencing project: providing services to taxonomists for standard genome sequencing and annotation.</title>
        <authorList>
            <consortium name="The Broad Institute Genomics Platform"/>
            <consortium name="The Broad Institute Genome Sequencing Center for Infectious Disease"/>
            <person name="Wu L."/>
            <person name="Ma J."/>
        </authorList>
    </citation>
    <scope>NUCLEOTIDE SEQUENCE [LARGE SCALE GENOMIC DNA]</scope>
    <source>
        <strain evidence="17">CCUG 61697</strain>
    </source>
</reference>
<keyword evidence="4" id="KW-1003">Cell membrane</keyword>
<evidence type="ECO:0000259" key="14">
    <source>
        <dbReference type="PROSITE" id="PS50110"/>
    </source>
</evidence>
<feature type="transmembrane region" description="Helical" evidence="12">
    <location>
        <begin position="97"/>
        <end position="119"/>
    </location>
</feature>
<feature type="transmembrane region" description="Helical" evidence="12">
    <location>
        <begin position="166"/>
        <end position="188"/>
    </location>
</feature>
<feature type="modified residue" description="Phosphohistidine" evidence="10">
    <location>
        <position position="778"/>
    </location>
</feature>
<dbReference type="RefSeq" id="WP_379088287.1">
    <property type="nucleotide sequence ID" value="NZ_JBHTJO010000001.1"/>
</dbReference>
<dbReference type="Gene3D" id="3.40.50.2300">
    <property type="match status" value="1"/>
</dbReference>
<dbReference type="InterPro" id="IPR011006">
    <property type="entry name" value="CheY-like_superfamily"/>
</dbReference>